<keyword evidence="6" id="KW-1185">Reference proteome</keyword>
<dbReference type="PANTHER" id="PTHR12363:SF33">
    <property type="entry name" value="IMPORTIN-13"/>
    <property type="match status" value="1"/>
</dbReference>
<protein>
    <submittedName>
        <fullName evidence="5">Uncharacterized protein</fullName>
    </submittedName>
</protein>
<dbReference type="GO" id="GO:0005737">
    <property type="term" value="C:cytoplasm"/>
    <property type="evidence" value="ECO:0007669"/>
    <property type="project" value="TreeGrafter"/>
</dbReference>
<dbReference type="Gene3D" id="1.25.10.10">
    <property type="entry name" value="Leucine-rich Repeat Variant"/>
    <property type="match status" value="1"/>
</dbReference>
<dbReference type="PANTHER" id="PTHR12363">
    <property type="entry name" value="TRANSPORTIN 3 AND IMPORTIN 13"/>
    <property type="match status" value="1"/>
</dbReference>
<dbReference type="GO" id="GO:0006606">
    <property type="term" value="P:protein import into nucleus"/>
    <property type="evidence" value="ECO:0007669"/>
    <property type="project" value="TreeGrafter"/>
</dbReference>
<sequence>MAHYQQVANRFLHEVQKSPEGYDVALYLLSQDSLTCKYFGALTLTVVLQHPGLDVAQCQRVVSTLLTHIGVLTVDAQTTDRNLFVVRKLMSNISLAYLKYHQTFNNPIISFVQIFVPDVPDHAGVLEFATLMANFSFTQLALLLIFLSILVEDVSKSNDFRSAIHTAVRENLYPLFLTVYQYLAYIESQNQLLQELDSQALQTLHSWMVYLPNVNGDSLYEDIGVLVDFLSLHFKDGISGQDQDILESIKQTLIIFNEVLELNANMLSHEQKQALYATVLGTWGTQLVDTVILNVEDDFHEESAAYIDLFLTILQLNSIRLSKSILVSNTQAILALALRLTAVEGTPIIDELISERMLLFWEDFASVYEDSSDVFDTFFETQEDPQFQTKFEAEKRRIFDTVARIYWRKLRLPEPTIYGQIRAEFNAYRSSVADFFLVVYSLLKAEFYQLMSEFLIEGSLHLSTSTEKLLDVEATMYILFKINDDTVYFESQANQLAPFSQAIFETGFLTKFATFENGDSMYTTVLATLVQFCSSNVFYYKTSSGSKHLSEVFNIIFPLLLNSKNTTLALLASKTALRICEESSDHLVDFLPDLENVVVGMLKNPEMDSLIRLRMFNAYSVIARSIQNVDEHSKILHGMVSAIASAASSVIESISGSLENILEAQEEYLSSLLSCLVNIAKGSSISDDAIDEMLVRDQETYRDFWSRDPYMIKQTVFSIVHEFSLTNSALAQKPIFVEKCTLILKAGIGERLGSGFDVGNEAIMTYALALMEVTTNANTVPFIFGLVECLVSVEYQHLDPAMMQQLVQRIFTNKLAFLKSDPDMIKSAIDLFSKVLECKPSLILYTEIFRCTILQFAVEGLAANELFVVKSILRFWTSFLGMRRGTGEDHAECQRIFTELNLVEVVTSELIASFVKSARSNLEYYYSVFRSLIAKFPMQFKTSLATAIDEATLVQKIGTKELELFVHKLMVTRGRRTANEVLKLFWLAANGFVEYNHQRI</sequence>
<accession>A0A1A0H6F3</accession>
<name>A0A1A0H6F3_9ASCO</name>
<dbReference type="AlphaFoldDB" id="A0A1A0H6F3"/>
<proteinExistence type="inferred from homology"/>
<gene>
    <name evidence="5" type="ORF">METBIDRAFT_79619</name>
</gene>
<dbReference type="GO" id="GO:0005634">
    <property type="term" value="C:nucleus"/>
    <property type="evidence" value="ECO:0007669"/>
    <property type="project" value="UniProtKB-SubCell"/>
</dbReference>
<comment type="subcellular location">
    <subcellularLocation>
        <location evidence="1">Nucleus</location>
    </subcellularLocation>
</comment>
<evidence type="ECO:0000256" key="2">
    <source>
        <dbReference type="ARBA" id="ARBA00007991"/>
    </source>
</evidence>
<keyword evidence="3" id="KW-0813">Transport</keyword>
<dbReference type="InterPro" id="IPR016024">
    <property type="entry name" value="ARM-type_fold"/>
</dbReference>
<dbReference type="GeneID" id="30032073"/>
<dbReference type="STRING" id="869754.A0A1A0H6F3"/>
<comment type="similarity">
    <text evidence="2">Belongs to the importin beta family.</text>
</comment>
<dbReference type="SUPFAM" id="SSF48371">
    <property type="entry name" value="ARM repeat"/>
    <property type="match status" value="1"/>
</dbReference>
<dbReference type="Proteomes" id="UP000092555">
    <property type="component" value="Unassembled WGS sequence"/>
</dbReference>
<dbReference type="RefSeq" id="XP_018710139.1">
    <property type="nucleotide sequence ID" value="XM_018859097.1"/>
</dbReference>
<dbReference type="EMBL" id="LXTC01000006">
    <property type="protein sequence ID" value="OBA19611.1"/>
    <property type="molecule type" value="Genomic_DNA"/>
</dbReference>
<reference evidence="5 6" key="1">
    <citation type="submission" date="2016-05" db="EMBL/GenBank/DDBJ databases">
        <title>Comparative genomics of biotechnologically important yeasts.</title>
        <authorList>
            <consortium name="DOE Joint Genome Institute"/>
            <person name="Riley R."/>
            <person name="Haridas S."/>
            <person name="Wolfe K.H."/>
            <person name="Lopes M.R."/>
            <person name="Hittinger C.T."/>
            <person name="Goker M."/>
            <person name="Salamov A."/>
            <person name="Wisecaver J."/>
            <person name="Long T.M."/>
            <person name="Aerts A.L."/>
            <person name="Barry K."/>
            <person name="Choi C."/>
            <person name="Clum A."/>
            <person name="Coughlan A.Y."/>
            <person name="Deshpande S."/>
            <person name="Douglass A.P."/>
            <person name="Hanson S.J."/>
            <person name="Klenk H.-P."/>
            <person name="LaButti K."/>
            <person name="Lapidus A."/>
            <person name="Lindquist E."/>
            <person name="Lipzen A."/>
            <person name="Meier-kolthoff J.P."/>
            <person name="Ohm R.A."/>
            <person name="Otillar R.P."/>
            <person name="Pangilinan J."/>
            <person name="Peng Y."/>
            <person name="Rokas A."/>
            <person name="Rosa C.A."/>
            <person name="Scheuner C."/>
            <person name="Sibirny A.A."/>
            <person name="Slot J.C."/>
            <person name="Stielow J.B."/>
            <person name="Sun H."/>
            <person name="Kurtzman C.P."/>
            <person name="Blackwell M."/>
            <person name="Grigoriev I.V."/>
            <person name="Jeffries T.W."/>
        </authorList>
    </citation>
    <scope>NUCLEOTIDE SEQUENCE [LARGE SCALE GENOMIC DNA]</scope>
    <source>
        <strain evidence="5 6">NRRL YB-4993</strain>
    </source>
</reference>
<organism evidence="5 6">
    <name type="scientific">Metschnikowia bicuspidata var. bicuspidata NRRL YB-4993</name>
    <dbReference type="NCBI Taxonomy" id="869754"/>
    <lineage>
        <taxon>Eukaryota</taxon>
        <taxon>Fungi</taxon>
        <taxon>Dikarya</taxon>
        <taxon>Ascomycota</taxon>
        <taxon>Saccharomycotina</taxon>
        <taxon>Pichiomycetes</taxon>
        <taxon>Metschnikowiaceae</taxon>
        <taxon>Metschnikowia</taxon>
    </lineage>
</organism>
<dbReference type="InterPro" id="IPR051345">
    <property type="entry name" value="Importin_beta-like_NTR"/>
</dbReference>
<keyword evidence="4" id="KW-0539">Nucleus</keyword>
<evidence type="ECO:0000256" key="4">
    <source>
        <dbReference type="ARBA" id="ARBA00023242"/>
    </source>
</evidence>
<evidence type="ECO:0000313" key="6">
    <source>
        <dbReference type="Proteomes" id="UP000092555"/>
    </source>
</evidence>
<evidence type="ECO:0000256" key="3">
    <source>
        <dbReference type="ARBA" id="ARBA00022448"/>
    </source>
</evidence>
<evidence type="ECO:0000256" key="1">
    <source>
        <dbReference type="ARBA" id="ARBA00004123"/>
    </source>
</evidence>
<dbReference type="OrthoDB" id="2016913at2759"/>
<comment type="caution">
    <text evidence="5">The sequence shown here is derived from an EMBL/GenBank/DDBJ whole genome shotgun (WGS) entry which is preliminary data.</text>
</comment>
<dbReference type="InterPro" id="IPR011989">
    <property type="entry name" value="ARM-like"/>
</dbReference>
<evidence type="ECO:0000313" key="5">
    <source>
        <dbReference type="EMBL" id="OBA19611.1"/>
    </source>
</evidence>